<dbReference type="Proteomes" id="UP000822688">
    <property type="component" value="Chromosome 1"/>
</dbReference>
<evidence type="ECO:0000256" key="7">
    <source>
        <dbReference type="SAM" id="MobiDB-lite"/>
    </source>
</evidence>
<proteinExistence type="inferred from homology"/>
<keyword evidence="11" id="KW-1185">Reference proteome</keyword>
<evidence type="ECO:0000259" key="9">
    <source>
        <dbReference type="Pfam" id="PF17683"/>
    </source>
</evidence>
<comment type="subcellular location">
    <subcellularLocation>
        <location evidence="1">Nucleus</location>
    </subcellularLocation>
</comment>
<dbReference type="GO" id="GO:0005674">
    <property type="term" value="C:transcription factor TFIIF complex"/>
    <property type="evidence" value="ECO:0007669"/>
    <property type="project" value="InterPro"/>
</dbReference>
<evidence type="ECO:0000256" key="1">
    <source>
        <dbReference type="ARBA" id="ARBA00004123"/>
    </source>
</evidence>
<evidence type="ECO:0008006" key="12">
    <source>
        <dbReference type="Google" id="ProtNLM"/>
    </source>
</evidence>
<sequence>MAGTAKEEKDGEFGGPGGMHMLDTGTSERSVWLLKVPPLVGNSWLKQQDGGPSLAKVTMSIDPLNPNGTDGVEFTLTLPEKDLVAPHKSYSLNVTKDLVPMHIFSETTQGKLRVEGKVEHKFDMKPSNIGNNDEYRKLCRDRLNKSMVKTRTTQVLSNDRGGFMRPPPIDAWPQSTFTGKDNKKKAPITNTVKQPEGKRIRRDRGELEAIVFKLFERRPNWALKQLVEETDQPVAFLKEVLNDLCIYNKRGANQGTYELKPEYRRNEKEEDVKPAT</sequence>
<gene>
    <name evidence="10" type="ORF">KC19_1G004100</name>
</gene>
<dbReference type="CDD" id="cd07980">
    <property type="entry name" value="TFIIF_beta"/>
    <property type="match status" value="1"/>
</dbReference>
<organism evidence="10 11">
    <name type="scientific">Ceratodon purpureus</name>
    <name type="common">Fire moss</name>
    <name type="synonym">Dicranum purpureum</name>
    <dbReference type="NCBI Taxonomy" id="3225"/>
    <lineage>
        <taxon>Eukaryota</taxon>
        <taxon>Viridiplantae</taxon>
        <taxon>Streptophyta</taxon>
        <taxon>Embryophyta</taxon>
        <taxon>Bryophyta</taxon>
        <taxon>Bryophytina</taxon>
        <taxon>Bryopsida</taxon>
        <taxon>Dicranidae</taxon>
        <taxon>Pseudoditrichales</taxon>
        <taxon>Ditrichaceae</taxon>
        <taxon>Ceratodon</taxon>
    </lineage>
</organism>
<dbReference type="InterPro" id="IPR036390">
    <property type="entry name" value="WH_DNA-bd_sf"/>
</dbReference>
<feature type="compositionally biased region" description="Basic and acidic residues" evidence="7">
    <location>
        <begin position="1"/>
        <end position="12"/>
    </location>
</feature>
<comment type="caution">
    <text evidence="10">The sequence shown here is derived from an EMBL/GenBank/DDBJ whole genome shotgun (WGS) entry which is preliminary data.</text>
</comment>
<evidence type="ECO:0000259" key="8">
    <source>
        <dbReference type="Pfam" id="PF02270"/>
    </source>
</evidence>
<dbReference type="FunFam" id="1.10.10.10:FF:000035">
    <property type="entry name" value="General transcription factor IIF subunit 2"/>
    <property type="match status" value="1"/>
</dbReference>
<dbReference type="GO" id="GO:0003677">
    <property type="term" value="F:DNA binding"/>
    <property type="evidence" value="ECO:0007669"/>
    <property type="project" value="UniProtKB-KW"/>
</dbReference>
<evidence type="ECO:0000256" key="4">
    <source>
        <dbReference type="ARBA" id="ARBA00023125"/>
    </source>
</evidence>
<dbReference type="SUPFAM" id="SSF46785">
    <property type="entry name" value="Winged helix' DNA-binding domain"/>
    <property type="match status" value="1"/>
</dbReference>
<comment type="similarity">
    <text evidence="2">Belongs to the TFIIF beta subunit family.</text>
</comment>
<dbReference type="OrthoDB" id="26094at2759"/>
<dbReference type="InterPro" id="IPR036388">
    <property type="entry name" value="WH-like_DNA-bd_sf"/>
</dbReference>
<evidence type="ECO:0000256" key="6">
    <source>
        <dbReference type="ARBA" id="ARBA00023242"/>
    </source>
</evidence>
<dbReference type="InterPro" id="IPR040450">
    <property type="entry name" value="TFIIF_beta_HTH"/>
</dbReference>
<dbReference type="Pfam" id="PF02270">
    <property type="entry name" value="TFIIF_beta"/>
    <property type="match status" value="1"/>
</dbReference>
<protein>
    <recommendedName>
        <fullName evidence="12">Transcription initiation factor IIF subunit beta</fullName>
    </recommendedName>
</protein>
<dbReference type="InterPro" id="IPR003196">
    <property type="entry name" value="TFIIF_beta"/>
</dbReference>
<dbReference type="InterPro" id="IPR011039">
    <property type="entry name" value="TFIIF_interaction"/>
</dbReference>
<reference evidence="10" key="1">
    <citation type="submission" date="2020-06" db="EMBL/GenBank/DDBJ databases">
        <title>WGS assembly of Ceratodon purpureus strain R40.</title>
        <authorList>
            <person name="Carey S.B."/>
            <person name="Jenkins J."/>
            <person name="Shu S."/>
            <person name="Lovell J.T."/>
            <person name="Sreedasyam A."/>
            <person name="Maumus F."/>
            <person name="Tiley G.P."/>
            <person name="Fernandez-Pozo N."/>
            <person name="Barry K."/>
            <person name="Chen C."/>
            <person name="Wang M."/>
            <person name="Lipzen A."/>
            <person name="Daum C."/>
            <person name="Saski C.A."/>
            <person name="Payton A.C."/>
            <person name="Mcbreen J.C."/>
            <person name="Conrad R.E."/>
            <person name="Kollar L.M."/>
            <person name="Olsson S."/>
            <person name="Huttunen S."/>
            <person name="Landis J.B."/>
            <person name="Wickett N.J."/>
            <person name="Johnson M.G."/>
            <person name="Rensing S.A."/>
            <person name="Grimwood J."/>
            <person name="Schmutz J."/>
            <person name="Mcdaniel S.F."/>
        </authorList>
    </citation>
    <scope>NUCLEOTIDE SEQUENCE</scope>
    <source>
        <strain evidence="10">R40</strain>
    </source>
</reference>
<feature type="region of interest" description="Disordered" evidence="7">
    <location>
        <begin position="151"/>
        <end position="187"/>
    </location>
</feature>
<keyword evidence="5" id="KW-0804">Transcription</keyword>
<dbReference type="EMBL" id="CM026421">
    <property type="protein sequence ID" value="KAG0589206.1"/>
    <property type="molecule type" value="Genomic_DNA"/>
</dbReference>
<dbReference type="Pfam" id="PF17683">
    <property type="entry name" value="TFIIF_beta_N"/>
    <property type="match status" value="1"/>
</dbReference>
<dbReference type="Gene3D" id="1.10.10.10">
    <property type="entry name" value="Winged helix-like DNA-binding domain superfamily/Winged helix DNA-binding domain"/>
    <property type="match status" value="1"/>
</dbReference>
<dbReference type="InterPro" id="IPR040504">
    <property type="entry name" value="TFIIF_beta_N"/>
</dbReference>
<keyword evidence="4" id="KW-0238">DNA-binding</keyword>
<evidence type="ECO:0000313" key="10">
    <source>
        <dbReference type="EMBL" id="KAG0589206.1"/>
    </source>
</evidence>
<dbReference type="PANTHER" id="PTHR10445">
    <property type="entry name" value="GENERAL TRANSCRIPTION FACTOR IIF SUBUNIT 2"/>
    <property type="match status" value="1"/>
</dbReference>
<evidence type="ECO:0000256" key="3">
    <source>
        <dbReference type="ARBA" id="ARBA00023015"/>
    </source>
</evidence>
<keyword evidence="6" id="KW-0539">Nucleus</keyword>
<evidence type="ECO:0000256" key="5">
    <source>
        <dbReference type="ARBA" id="ARBA00023163"/>
    </source>
</evidence>
<accession>A0A8T0J2A3</accession>
<dbReference type="GO" id="GO:0006367">
    <property type="term" value="P:transcription initiation at RNA polymerase II promoter"/>
    <property type="evidence" value="ECO:0007669"/>
    <property type="project" value="InterPro"/>
</dbReference>
<evidence type="ECO:0000313" key="11">
    <source>
        <dbReference type="Proteomes" id="UP000822688"/>
    </source>
</evidence>
<feature type="domain" description="TFIIF beta subunit HTH" evidence="8">
    <location>
        <begin position="201"/>
        <end position="264"/>
    </location>
</feature>
<dbReference type="AlphaFoldDB" id="A0A8T0J2A3"/>
<dbReference type="PANTHER" id="PTHR10445:SF0">
    <property type="entry name" value="GENERAL TRANSCRIPTION FACTOR IIF SUBUNIT 2"/>
    <property type="match status" value="1"/>
</dbReference>
<keyword evidence="3" id="KW-0805">Transcription regulation</keyword>
<name>A0A8T0J2A3_CERPU</name>
<feature type="region of interest" description="Disordered" evidence="7">
    <location>
        <begin position="1"/>
        <end position="24"/>
    </location>
</feature>
<dbReference type="SUPFAM" id="SSF50916">
    <property type="entry name" value="Rap30/74 interaction domains"/>
    <property type="match status" value="1"/>
</dbReference>
<evidence type="ECO:0000256" key="2">
    <source>
        <dbReference type="ARBA" id="ARBA00009543"/>
    </source>
</evidence>
<feature type="domain" description="TFIIF beta subunit N-terminal" evidence="9">
    <location>
        <begin position="29"/>
        <end position="125"/>
    </location>
</feature>